<name>A0ABT1TFF9_9GAMM</name>
<dbReference type="InterPro" id="IPR002589">
    <property type="entry name" value="Macro_dom"/>
</dbReference>
<dbReference type="PROSITE" id="PS51154">
    <property type="entry name" value="MACRO"/>
    <property type="match status" value="1"/>
</dbReference>
<dbReference type="SMART" id="SM00506">
    <property type="entry name" value="A1pp"/>
    <property type="match status" value="1"/>
</dbReference>
<comment type="catalytic activity">
    <reaction evidence="1">
        <text>an N-(ADP-alpha-D-ribosyl)-thymidine in DNA + H2O = a thymidine in DNA + ADP-D-ribose</text>
        <dbReference type="Rhea" id="RHEA:71655"/>
        <dbReference type="Rhea" id="RHEA-COMP:13556"/>
        <dbReference type="Rhea" id="RHEA-COMP:18051"/>
        <dbReference type="ChEBI" id="CHEBI:15377"/>
        <dbReference type="ChEBI" id="CHEBI:57967"/>
        <dbReference type="ChEBI" id="CHEBI:137386"/>
        <dbReference type="ChEBI" id="CHEBI:191199"/>
    </reaction>
    <physiologicalReaction direction="left-to-right" evidence="1">
        <dbReference type="Rhea" id="RHEA:71656"/>
    </physiologicalReaction>
</comment>
<evidence type="ECO:0000313" key="4">
    <source>
        <dbReference type="Proteomes" id="UP001524499"/>
    </source>
</evidence>
<dbReference type="PANTHER" id="PTHR12521:SF0">
    <property type="entry name" value="ADP-RIBOSE GLYCOHYDROLASE OARD1"/>
    <property type="match status" value="1"/>
</dbReference>
<dbReference type="Proteomes" id="UP001524499">
    <property type="component" value="Unassembled WGS sequence"/>
</dbReference>
<gene>
    <name evidence="3" type="ORF">NP590_08815</name>
</gene>
<feature type="domain" description="Macro" evidence="2">
    <location>
        <begin position="1"/>
        <end position="157"/>
    </location>
</feature>
<accession>A0ABT1TFF9</accession>
<reference evidence="3 4" key="1">
    <citation type="submission" date="2022-07" db="EMBL/GenBank/DDBJ databases">
        <title>Methylomonas rivi sp. nov., Methylomonas rosea sp. nov., Methylomonas aureus sp. nov. and Methylomonas subterranea sp. nov., four novel methanotrophs isolated from a freshwater creek and the deep terrestrial subsurface.</title>
        <authorList>
            <person name="Abin C."/>
            <person name="Sankaranarayanan K."/>
            <person name="Garner C."/>
            <person name="Sindelar R."/>
            <person name="Kotary K."/>
            <person name="Garner R."/>
            <person name="Barclay S."/>
            <person name="Lawson P."/>
            <person name="Krumholz L."/>
        </authorList>
    </citation>
    <scope>NUCLEOTIDE SEQUENCE [LARGE SCALE GENOMIC DNA]</scope>
    <source>
        <strain evidence="3 4">SURF-2</strain>
    </source>
</reference>
<dbReference type="EMBL" id="JANIBJ010000013">
    <property type="protein sequence ID" value="MCQ8104204.1"/>
    <property type="molecule type" value="Genomic_DNA"/>
</dbReference>
<keyword evidence="4" id="KW-1185">Reference proteome</keyword>
<organism evidence="3 4">
    <name type="scientific">Methylomonas subterranea</name>
    <dbReference type="NCBI Taxonomy" id="2952225"/>
    <lineage>
        <taxon>Bacteria</taxon>
        <taxon>Pseudomonadati</taxon>
        <taxon>Pseudomonadota</taxon>
        <taxon>Gammaproteobacteria</taxon>
        <taxon>Methylococcales</taxon>
        <taxon>Methylococcaceae</taxon>
        <taxon>Methylomonas</taxon>
    </lineage>
</organism>
<protein>
    <submittedName>
        <fullName evidence="3">Macro domain-containing protein</fullName>
    </submittedName>
</protein>
<evidence type="ECO:0000256" key="1">
    <source>
        <dbReference type="ARBA" id="ARBA00035885"/>
    </source>
</evidence>
<comment type="caution">
    <text evidence="3">The sequence shown here is derived from an EMBL/GenBank/DDBJ whole genome shotgun (WGS) entry which is preliminary data.</text>
</comment>
<dbReference type="RefSeq" id="WP_256601980.1">
    <property type="nucleotide sequence ID" value="NZ_JANIBJ010000013.1"/>
</dbReference>
<proteinExistence type="predicted"/>
<sequence>MSVSTVQGDLLKQLDVDAIVNTVNCVGVMGKGIALQFKKKWPDNFKLYAEACKAGLVKPGQMFIYDAGLLATPKFIINFPTKDHWRRRSHIEFIQDGLVDLIAQIEARQITSIAIPPLGCGNGGLNWSDVKPLIEKAFAKLPDVDVRLFEPAGSPKAIEMQVNSARPKMTPGRAAILKVLETYRELNYGLSKIEVQKLAYFLQEAGENLRLQFVKHHYGPYADALRHALDRMDGHFIHGLGDGVVEAEIAPDQEALQEAERFIHQSQQRTLLEHIAKVDELIQGFQSPYGMELLSTVHWVATREQAESPESALELIQVWNSRKRHLMKPAHIEAAWQQLTELGWIKLPTDEARSH</sequence>
<dbReference type="InterPro" id="IPR050892">
    <property type="entry name" value="ADP-ribose_metab_enzymes"/>
</dbReference>
<dbReference type="PANTHER" id="PTHR12521">
    <property type="entry name" value="PROTEIN C6ORF130"/>
    <property type="match status" value="1"/>
</dbReference>
<dbReference type="InterPro" id="IPR043472">
    <property type="entry name" value="Macro_dom-like"/>
</dbReference>
<evidence type="ECO:0000313" key="3">
    <source>
        <dbReference type="EMBL" id="MCQ8104204.1"/>
    </source>
</evidence>
<dbReference type="Gene3D" id="3.40.220.10">
    <property type="entry name" value="Leucine Aminopeptidase, subunit E, domain 1"/>
    <property type="match status" value="1"/>
</dbReference>
<evidence type="ECO:0000259" key="2">
    <source>
        <dbReference type="PROSITE" id="PS51154"/>
    </source>
</evidence>
<dbReference type="SUPFAM" id="SSF52949">
    <property type="entry name" value="Macro domain-like"/>
    <property type="match status" value="1"/>
</dbReference>
<dbReference type="Pfam" id="PF01661">
    <property type="entry name" value="Macro"/>
    <property type="match status" value="1"/>
</dbReference>
<dbReference type="CDD" id="cd02901">
    <property type="entry name" value="Macro_Poa1p-like"/>
    <property type="match status" value="1"/>
</dbReference>